<dbReference type="Proteomes" id="UP000712600">
    <property type="component" value="Unassembled WGS sequence"/>
</dbReference>
<proteinExistence type="predicted"/>
<comment type="caution">
    <text evidence="2">The sequence shown here is derived from an EMBL/GenBank/DDBJ whole genome shotgun (WGS) entry which is preliminary data.</text>
</comment>
<evidence type="ECO:0000313" key="2">
    <source>
        <dbReference type="EMBL" id="KAF3538845.1"/>
    </source>
</evidence>
<dbReference type="AlphaFoldDB" id="A0A8S9Q545"/>
<feature type="region of interest" description="Disordered" evidence="1">
    <location>
        <begin position="33"/>
        <end position="52"/>
    </location>
</feature>
<reference evidence="2" key="1">
    <citation type="submission" date="2019-12" db="EMBL/GenBank/DDBJ databases">
        <title>Genome sequencing and annotation of Brassica cretica.</title>
        <authorList>
            <person name="Studholme D.J."/>
            <person name="Sarris P."/>
        </authorList>
    </citation>
    <scope>NUCLEOTIDE SEQUENCE</scope>
    <source>
        <strain evidence="2">PFS-109/04</strain>
        <tissue evidence="2">Leaf</tissue>
    </source>
</reference>
<gene>
    <name evidence="2" type="ORF">F2Q69_00023023</name>
</gene>
<feature type="compositionally biased region" description="Polar residues" evidence="1">
    <location>
        <begin position="38"/>
        <end position="48"/>
    </location>
</feature>
<dbReference type="EMBL" id="QGKX02001290">
    <property type="protein sequence ID" value="KAF3538845.1"/>
    <property type="molecule type" value="Genomic_DNA"/>
</dbReference>
<name>A0A8S9Q545_BRACR</name>
<evidence type="ECO:0000256" key="1">
    <source>
        <dbReference type="SAM" id="MobiDB-lite"/>
    </source>
</evidence>
<evidence type="ECO:0000313" key="3">
    <source>
        <dbReference type="Proteomes" id="UP000712600"/>
    </source>
</evidence>
<accession>A0A8S9Q545</accession>
<sequence>MQGGLEKLRECGENEEGFLDTLSTKVPEHKFQRKMNLGTKNKQSSSTLRRTDPVQFGGWPSWIEWPSWDDRDVLVQSAKLPPRNLIKLALVSLRSEAP</sequence>
<organism evidence="2 3">
    <name type="scientific">Brassica cretica</name>
    <name type="common">Mustard</name>
    <dbReference type="NCBI Taxonomy" id="69181"/>
    <lineage>
        <taxon>Eukaryota</taxon>
        <taxon>Viridiplantae</taxon>
        <taxon>Streptophyta</taxon>
        <taxon>Embryophyta</taxon>
        <taxon>Tracheophyta</taxon>
        <taxon>Spermatophyta</taxon>
        <taxon>Magnoliopsida</taxon>
        <taxon>eudicotyledons</taxon>
        <taxon>Gunneridae</taxon>
        <taxon>Pentapetalae</taxon>
        <taxon>rosids</taxon>
        <taxon>malvids</taxon>
        <taxon>Brassicales</taxon>
        <taxon>Brassicaceae</taxon>
        <taxon>Brassiceae</taxon>
        <taxon>Brassica</taxon>
    </lineage>
</organism>
<protein>
    <submittedName>
        <fullName evidence="2">Uncharacterized protein</fullName>
    </submittedName>
</protein>